<proteinExistence type="inferred from homology"/>
<evidence type="ECO:0000259" key="6">
    <source>
        <dbReference type="Pfam" id="PF05916"/>
    </source>
</evidence>
<dbReference type="Proteomes" id="UP000041254">
    <property type="component" value="Unassembled WGS sequence"/>
</dbReference>
<evidence type="ECO:0000256" key="3">
    <source>
        <dbReference type="ARBA" id="ARBA00022705"/>
    </source>
</evidence>
<evidence type="ECO:0000256" key="4">
    <source>
        <dbReference type="ARBA" id="ARBA00023242"/>
    </source>
</evidence>
<dbReference type="InterPro" id="IPR007257">
    <property type="entry name" value="GINS_Psf2"/>
</dbReference>
<dbReference type="AlphaFoldDB" id="A0A0G4EBJ3"/>
<dbReference type="CDD" id="cd21694">
    <property type="entry name" value="GINS_B_Psf2"/>
    <property type="match status" value="1"/>
</dbReference>
<dbReference type="PANTHER" id="PTHR12772:SF0">
    <property type="entry name" value="DNA REPLICATION COMPLEX GINS PROTEIN PSF2"/>
    <property type="match status" value="1"/>
</dbReference>
<dbReference type="Gene3D" id="1.20.58.1020">
    <property type="match status" value="1"/>
</dbReference>
<gene>
    <name evidence="8" type="ORF">Vbra_11130</name>
</gene>
<dbReference type="Gene3D" id="3.40.5.50">
    <property type="match status" value="1"/>
</dbReference>
<feature type="region of interest" description="Disordered" evidence="5">
    <location>
        <begin position="182"/>
        <end position="220"/>
    </location>
</feature>
<protein>
    <submittedName>
        <fullName evidence="8">Uncharacterized protein</fullName>
    </submittedName>
</protein>
<evidence type="ECO:0000313" key="8">
    <source>
        <dbReference type="EMBL" id="CEL92893.1"/>
    </source>
</evidence>
<evidence type="ECO:0000259" key="7">
    <source>
        <dbReference type="Pfam" id="PF25005"/>
    </source>
</evidence>
<evidence type="ECO:0000256" key="5">
    <source>
        <dbReference type="SAM" id="MobiDB-lite"/>
    </source>
</evidence>
<dbReference type="GO" id="GO:0006260">
    <property type="term" value="P:DNA replication"/>
    <property type="evidence" value="ECO:0007669"/>
    <property type="project" value="UniProtKB-KW"/>
</dbReference>
<dbReference type="GO" id="GO:0000811">
    <property type="term" value="C:GINS complex"/>
    <property type="evidence" value="ECO:0007669"/>
    <property type="project" value="TreeGrafter"/>
</dbReference>
<dbReference type="InterPro" id="IPR056784">
    <property type="entry name" value="PSF2_N"/>
</dbReference>
<dbReference type="STRING" id="1169540.A0A0G4EBJ3"/>
<dbReference type="InterPro" id="IPR036224">
    <property type="entry name" value="GINS_bundle-like_dom_sf"/>
</dbReference>
<dbReference type="VEuPathDB" id="CryptoDB:Vbra_11130"/>
<reference evidence="8 9" key="1">
    <citation type="submission" date="2014-11" db="EMBL/GenBank/DDBJ databases">
        <authorList>
            <person name="Zhu J."/>
            <person name="Qi W."/>
            <person name="Song R."/>
        </authorList>
    </citation>
    <scope>NUCLEOTIDE SEQUENCE [LARGE SCALE GENOMIC DNA]</scope>
</reference>
<feature type="domain" description="DNA replication complex GINS protein PSF2 N-terminal" evidence="7">
    <location>
        <begin position="12"/>
        <end position="60"/>
    </location>
</feature>
<evidence type="ECO:0000313" key="9">
    <source>
        <dbReference type="Proteomes" id="UP000041254"/>
    </source>
</evidence>
<dbReference type="GO" id="GO:0000727">
    <property type="term" value="P:double-strand break repair via break-induced replication"/>
    <property type="evidence" value="ECO:0007669"/>
    <property type="project" value="TreeGrafter"/>
</dbReference>
<dbReference type="OMA" id="SIEAPEW"/>
<dbReference type="EMBL" id="CDMY01000117">
    <property type="protein sequence ID" value="CEL92893.1"/>
    <property type="molecule type" value="Genomic_DNA"/>
</dbReference>
<evidence type="ECO:0000256" key="2">
    <source>
        <dbReference type="ARBA" id="ARBA00010565"/>
    </source>
</evidence>
<dbReference type="OrthoDB" id="1938138at2759"/>
<comment type="similarity">
    <text evidence="2">Belongs to the GINS2/PSF2 family.</text>
</comment>
<dbReference type="Pfam" id="PF05916">
    <property type="entry name" value="Sld5"/>
    <property type="match status" value="1"/>
</dbReference>
<keyword evidence="9" id="KW-1185">Reference proteome</keyword>
<accession>A0A0G4EBJ3</accession>
<feature type="domain" description="GINS subunit" evidence="6">
    <location>
        <begin position="69"/>
        <end position="170"/>
    </location>
</feature>
<dbReference type="PANTHER" id="PTHR12772">
    <property type="entry name" value="DNA REPLICATION COMPLEX GINS PROTEIN PSF2"/>
    <property type="match status" value="1"/>
</dbReference>
<feature type="compositionally biased region" description="Polar residues" evidence="5">
    <location>
        <begin position="183"/>
        <end position="196"/>
    </location>
</feature>
<dbReference type="SUPFAM" id="SSF158573">
    <property type="entry name" value="GINS helical bundle-like"/>
    <property type="match status" value="1"/>
</dbReference>
<sequence>MVDLCLGDLQNYAEEVKVTVLPNFRASTVNLSSGHVGPFRENTEMEVPLWLAREMHKARKVVHINPPAWLNKVTLQAMVEYERTKPDFCRLPEDVYEVGFTFVKEMSKYLEHPKDIRRLIEELLELRLKKMFDGLQAMDQEVKSVHMNGLTPIEAHMIGDIMSGVMDIHAAIEAWFAHRVPPKTSTQSGGQSTANRTFGGLGSASAGASASGASGSGRSR</sequence>
<feature type="compositionally biased region" description="Low complexity" evidence="5">
    <location>
        <begin position="203"/>
        <end position="220"/>
    </location>
</feature>
<comment type="subcellular location">
    <subcellularLocation>
        <location evidence="1">Nucleus</location>
    </subcellularLocation>
</comment>
<dbReference type="Pfam" id="PF25005">
    <property type="entry name" value="PSF2_N"/>
    <property type="match status" value="1"/>
</dbReference>
<organism evidence="8 9">
    <name type="scientific">Vitrella brassicaformis (strain CCMP3155)</name>
    <dbReference type="NCBI Taxonomy" id="1169540"/>
    <lineage>
        <taxon>Eukaryota</taxon>
        <taxon>Sar</taxon>
        <taxon>Alveolata</taxon>
        <taxon>Colpodellida</taxon>
        <taxon>Vitrellaceae</taxon>
        <taxon>Vitrella</taxon>
    </lineage>
</organism>
<evidence type="ECO:0000256" key="1">
    <source>
        <dbReference type="ARBA" id="ARBA00004123"/>
    </source>
</evidence>
<dbReference type="InterPro" id="IPR021151">
    <property type="entry name" value="GINS_A"/>
</dbReference>
<keyword evidence="4" id="KW-0539">Nucleus</keyword>
<keyword evidence="3" id="KW-0235">DNA replication</keyword>
<dbReference type="InParanoid" id="A0A0G4EBJ3"/>
<dbReference type="SUPFAM" id="SSF160059">
    <property type="entry name" value="PriA/YqbF domain"/>
    <property type="match status" value="1"/>
</dbReference>
<name>A0A0G4EBJ3_VITBC</name>